<dbReference type="AlphaFoldDB" id="A0A4C1YUY3"/>
<keyword evidence="2" id="KW-1185">Reference proteome</keyword>
<proteinExistence type="predicted"/>
<evidence type="ECO:0000313" key="2">
    <source>
        <dbReference type="Proteomes" id="UP000299102"/>
    </source>
</evidence>
<dbReference type="Proteomes" id="UP000299102">
    <property type="component" value="Unassembled WGS sequence"/>
</dbReference>
<comment type="caution">
    <text evidence="1">The sequence shown here is derived from an EMBL/GenBank/DDBJ whole genome shotgun (WGS) entry which is preliminary data.</text>
</comment>
<accession>A0A4C1YUY3</accession>
<evidence type="ECO:0000313" key="1">
    <source>
        <dbReference type="EMBL" id="GBP78197.1"/>
    </source>
</evidence>
<reference evidence="1 2" key="1">
    <citation type="journal article" date="2019" name="Commun. Biol.">
        <title>The bagworm genome reveals a unique fibroin gene that provides high tensile strength.</title>
        <authorList>
            <person name="Kono N."/>
            <person name="Nakamura H."/>
            <person name="Ohtoshi R."/>
            <person name="Tomita M."/>
            <person name="Numata K."/>
            <person name="Arakawa K."/>
        </authorList>
    </citation>
    <scope>NUCLEOTIDE SEQUENCE [LARGE SCALE GENOMIC DNA]</scope>
</reference>
<dbReference type="EMBL" id="BGZK01001361">
    <property type="protein sequence ID" value="GBP78197.1"/>
    <property type="molecule type" value="Genomic_DNA"/>
</dbReference>
<gene>
    <name evidence="1" type="ORF">EVAR_53982_1</name>
</gene>
<protein>
    <submittedName>
        <fullName evidence="1">Uncharacterized protein</fullName>
    </submittedName>
</protein>
<sequence>MAGFIIVFKRDRSGWENFIRFPKIPIAEVAPPRGAGGRGAEVPRRESKEFRRRQIYIRKGCFVFCRAADRPHCGRGDCRSRG</sequence>
<name>A0A4C1YUY3_EUMVA</name>
<organism evidence="1 2">
    <name type="scientific">Eumeta variegata</name>
    <name type="common">Bagworm moth</name>
    <name type="synonym">Eumeta japonica</name>
    <dbReference type="NCBI Taxonomy" id="151549"/>
    <lineage>
        <taxon>Eukaryota</taxon>
        <taxon>Metazoa</taxon>
        <taxon>Ecdysozoa</taxon>
        <taxon>Arthropoda</taxon>
        <taxon>Hexapoda</taxon>
        <taxon>Insecta</taxon>
        <taxon>Pterygota</taxon>
        <taxon>Neoptera</taxon>
        <taxon>Endopterygota</taxon>
        <taxon>Lepidoptera</taxon>
        <taxon>Glossata</taxon>
        <taxon>Ditrysia</taxon>
        <taxon>Tineoidea</taxon>
        <taxon>Psychidae</taxon>
        <taxon>Oiketicinae</taxon>
        <taxon>Eumeta</taxon>
    </lineage>
</organism>